<dbReference type="Pfam" id="PF11968">
    <property type="entry name" value="Bmt2"/>
    <property type="match status" value="1"/>
</dbReference>
<dbReference type="FunFam" id="3.40.50.150:FF:000656">
    <property type="entry name" value="25S rRNA (adenine(2142)-N(1))-methyltransferase"/>
    <property type="match status" value="1"/>
</dbReference>
<dbReference type="PANTHER" id="PTHR21008">
    <property type="entry name" value="S-ADENOSYLMETHIONINE SENSOR UPSTREAM OF MTORC1-RELATED"/>
    <property type="match status" value="1"/>
</dbReference>
<reference evidence="4" key="1">
    <citation type="journal article" date="2011" name="PLoS Biol.">
        <title>Gene gain and loss during evolution of obligate parasitism in the white rust pathogen of Arabidopsis thaliana.</title>
        <authorList>
            <person name="Kemen E."/>
            <person name="Gardiner A."/>
            <person name="Schultz-Larsen T."/>
            <person name="Kemen A.C."/>
            <person name="Balmuth A.L."/>
            <person name="Robert-Seilaniantz A."/>
            <person name="Bailey K."/>
            <person name="Holub E."/>
            <person name="Studholme D.J."/>
            <person name="Maclean D."/>
            <person name="Jones J.D."/>
        </authorList>
    </citation>
    <scope>NUCLEOTIDE SEQUENCE</scope>
</reference>
<organism evidence="4">
    <name type="scientific">Albugo laibachii Nc14</name>
    <dbReference type="NCBI Taxonomy" id="890382"/>
    <lineage>
        <taxon>Eukaryota</taxon>
        <taxon>Sar</taxon>
        <taxon>Stramenopiles</taxon>
        <taxon>Oomycota</taxon>
        <taxon>Peronosporomycetes</taxon>
        <taxon>Albuginales</taxon>
        <taxon>Albuginaceae</taxon>
        <taxon>Albugo</taxon>
    </lineage>
</organism>
<dbReference type="AlphaFoldDB" id="F0W870"/>
<dbReference type="HOGENOM" id="CLU_041583_0_0_1"/>
<evidence type="ECO:0000256" key="1">
    <source>
        <dbReference type="ARBA" id="ARBA00022603"/>
    </source>
</evidence>
<gene>
    <name evidence="4" type="primary">AlNc14C33G3030</name>
    <name evidence="4" type="ORF">ALNC14_034970</name>
</gene>
<evidence type="ECO:0000256" key="3">
    <source>
        <dbReference type="ARBA" id="ARBA00022691"/>
    </source>
</evidence>
<dbReference type="PANTHER" id="PTHR21008:SF1">
    <property type="entry name" value="25S RRNA (ADENINE(2142)-N(1))-METHYLTRANSFERASE"/>
    <property type="match status" value="1"/>
</dbReference>
<sequence length="316" mass="36190">MSTKVTNVRKNTSTVAAYHSQMTNCDWLYVITGCSNKSMLMKSNCHKAEKQKNNKRKGKHVPITSNKIKSRRKARKITTLFHRLTKELKEVEDSIVVNEHERQQKVEHIKSKIDEIGGQEAYQEASILSTKFHRTSKWIFQILTKHHRRPKSREEPLRVLEVGAINTQLLSCPWLAVRAIDLSSKHDGIEQKDFFTLSPVGDFQVVVSSMVLNCVPDPQSRGKMLQLYHQHLKPSGFLFIMIPLTCLNNSKYMTFEYFTSILAATGFRILETKKSPKIAFFCAEKVENTFSAKSYLPIKAVCDGRSRNEFAIALIP</sequence>
<dbReference type="Gene3D" id="3.40.50.150">
    <property type="entry name" value="Vaccinia Virus protein VP39"/>
    <property type="match status" value="1"/>
</dbReference>
<evidence type="ECO:0000256" key="2">
    <source>
        <dbReference type="ARBA" id="ARBA00022679"/>
    </source>
</evidence>
<dbReference type="GO" id="GO:0005730">
    <property type="term" value="C:nucleolus"/>
    <property type="evidence" value="ECO:0007669"/>
    <property type="project" value="TreeGrafter"/>
</dbReference>
<keyword evidence="2" id="KW-0808">Transferase</keyword>
<keyword evidence="3" id="KW-0949">S-adenosyl-L-methionine</keyword>
<dbReference type="GO" id="GO:0016433">
    <property type="term" value="F:rRNA (adenine) methyltransferase activity"/>
    <property type="evidence" value="ECO:0007669"/>
    <property type="project" value="TreeGrafter"/>
</dbReference>
<name>F0W870_9STRA</name>
<protein>
    <submittedName>
        <fullName evidence="4">Uncharacterized protein AlNc14C33G3030</fullName>
    </submittedName>
</protein>
<dbReference type="SUPFAM" id="SSF53335">
    <property type="entry name" value="S-adenosyl-L-methionine-dependent methyltransferases"/>
    <property type="match status" value="1"/>
</dbReference>
<keyword evidence="1" id="KW-0489">Methyltransferase</keyword>
<proteinExistence type="predicted"/>
<dbReference type="InterPro" id="IPR021867">
    <property type="entry name" value="Bmt2/SAMTOR"/>
</dbReference>
<accession>F0W870</accession>
<reference evidence="4" key="2">
    <citation type="submission" date="2011-02" db="EMBL/GenBank/DDBJ databases">
        <authorList>
            <person name="MacLean D."/>
        </authorList>
    </citation>
    <scope>NUCLEOTIDE SEQUENCE</scope>
</reference>
<dbReference type="CDD" id="cd02440">
    <property type="entry name" value="AdoMet_MTases"/>
    <property type="match status" value="1"/>
</dbReference>
<dbReference type="InterPro" id="IPR029063">
    <property type="entry name" value="SAM-dependent_MTases_sf"/>
</dbReference>
<evidence type="ECO:0000313" key="4">
    <source>
        <dbReference type="EMBL" id="CCA17354.1"/>
    </source>
</evidence>
<dbReference type="EMBL" id="FR824078">
    <property type="protein sequence ID" value="CCA17354.1"/>
    <property type="molecule type" value="Genomic_DNA"/>
</dbReference>